<keyword evidence="1" id="KW-0963">Cytoplasm</keyword>
<evidence type="ECO:0000313" key="6">
    <source>
        <dbReference type="Proteomes" id="UP000683925"/>
    </source>
</evidence>
<evidence type="ECO:0000313" key="5">
    <source>
        <dbReference type="EMBL" id="CAD8171176.1"/>
    </source>
</evidence>
<evidence type="ECO:0008006" key="7">
    <source>
        <dbReference type="Google" id="ProtNLM"/>
    </source>
</evidence>
<dbReference type="PANTHER" id="PTHR11579">
    <property type="entry name" value="PROTEIN-L-ISOASPARTATE O-METHYLTRANSFERASE"/>
    <property type="match status" value="1"/>
</dbReference>
<keyword evidence="4" id="KW-0949">S-adenosyl-L-methionine</keyword>
<name>A0A8S1V8I0_PAROT</name>
<dbReference type="GO" id="GO:0005737">
    <property type="term" value="C:cytoplasm"/>
    <property type="evidence" value="ECO:0007669"/>
    <property type="project" value="TreeGrafter"/>
</dbReference>
<evidence type="ECO:0000256" key="1">
    <source>
        <dbReference type="ARBA" id="ARBA00022490"/>
    </source>
</evidence>
<evidence type="ECO:0000256" key="3">
    <source>
        <dbReference type="ARBA" id="ARBA00022679"/>
    </source>
</evidence>
<dbReference type="GO" id="GO:0032259">
    <property type="term" value="P:methylation"/>
    <property type="evidence" value="ECO:0007669"/>
    <property type="project" value="UniProtKB-KW"/>
</dbReference>
<proteinExistence type="predicted"/>
<dbReference type="OMA" id="RIICADA"/>
<dbReference type="Proteomes" id="UP000683925">
    <property type="component" value="Unassembled WGS sequence"/>
</dbReference>
<keyword evidence="2" id="KW-0489">Methyltransferase</keyword>
<keyword evidence="3" id="KW-0808">Transferase</keyword>
<dbReference type="EMBL" id="CAJJDP010000056">
    <property type="protein sequence ID" value="CAD8171176.1"/>
    <property type="molecule type" value="Genomic_DNA"/>
</dbReference>
<dbReference type="PANTHER" id="PTHR11579:SF0">
    <property type="entry name" value="PROTEIN-L-ISOASPARTATE(D-ASPARTATE) O-METHYLTRANSFERASE"/>
    <property type="match status" value="1"/>
</dbReference>
<sequence>MNNKLEKLVQNLFKEGNIKSEILKQVLLTVDLKQFVDESDKISAYEDQPFQLGFNATISAPHILQALDIGSGSGYLCAAMFFIMKSQQSKVIGEEHVPELVEKSIKNLSQQYLQVIVKDKQIQIIKGDGRLGFEQEGPYQAIHVGAAAETIPQKLLEQLDNGGRMVIPVGKGNQVFQVIDKDQNGKINIQNVQGVRYVPLTDLNKQLNNQQIDIFNQISIIQRILDYNQEANIINRIKNLYTINIMQSQKNYHEEHMVRFICVNVRNLQIIREYFNEFLHQQKQKLIHNLQQQQNLNFQTRKSDWTLIVYVRSDL</sequence>
<dbReference type="GO" id="GO:0004719">
    <property type="term" value="F:protein-L-isoaspartate (D-aspartate) O-methyltransferase activity"/>
    <property type="evidence" value="ECO:0007669"/>
    <property type="project" value="InterPro"/>
</dbReference>
<evidence type="ECO:0000256" key="2">
    <source>
        <dbReference type="ARBA" id="ARBA00022603"/>
    </source>
</evidence>
<dbReference type="OrthoDB" id="73890at2759"/>
<comment type="caution">
    <text evidence="5">The sequence shown here is derived from an EMBL/GenBank/DDBJ whole genome shotgun (WGS) entry which is preliminary data.</text>
</comment>
<accession>A0A8S1V8I0</accession>
<protein>
    <recommendedName>
        <fullName evidence="7">Protein-L-isoaspartate(D-aspartate) O-methyltransferase</fullName>
    </recommendedName>
</protein>
<dbReference type="AlphaFoldDB" id="A0A8S1V8I0"/>
<dbReference type="InterPro" id="IPR000682">
    <property type="entry name" value="PCMT"/>
</dbReference>
<organism evidence="5 6">
    <name type="scientific">Paramecium octaurelia</name>
    <dbReference type="NCBI Taxonomy" id="43137"/>
    <lineage>
        <taxon>Eukaryota</taxon>
        <taxon>Sar</taxon>
        <taxon>Alveolata</taxon>
        <taxon>Ciliophora</taxon>
        <taxon>Intramacronucleata</taxon>
        <taxon>Oligohymenophorea</taxon>
        <taxon>Peniculida</taxon>
        <taxon>Parameciidae</taxon>
        <taxon>Paramecium</taxon>
    </lineage>
</organism>
<keyword evidence="6" id="KW-1185">Reference proteome</keyword>
<gene>
    <name evidence="5" type="ORF">POCTA_138.1.T0570264</name>
</gene>
<reference evidence="5" key="1">
    <citation type="submission" date="2021-01" db="EMBL/GenBank/DDBJ databases">
        <authorList>
            <consortium name="Genoscope - CEA"/>
            <person name="William W."/>
        </authorList>
    </citation>
    <scope>NUCLEOTIDE SEQUENCE</scope>
</reference>
<evidence type="ECO:0000256" key="4">
    <source>
        <dbReference type="ARBA" id="ARBA00022691"/>
    </source>
</evidence>
<dbReference type="Pfam" id="PF01135">
    <property type="entry name" value="PCMT"/>
    <property type="match status" value="1"/>
</dbReference>